<evidence type="ECO:0000259" key="1">
    <source>
        <dbReference type="Pfam" id="PF07530"/>
    </source>
</evidence>
<organism evidence="2 3">
    <name type="scientific">Macrosiphum euphorbiae</name>
    <name type="common">potato aphid</name>
    <dbReference type="NCBI Taxonomy" id="13131"/>
    <lineage>
        <taxon>Eukaryota</taxon>
        <taxon>Metazoa</taxon>
        <taxon>Ecdysozoa</taxon>
        <taxon>Arthropoda</taxon>
        <taxon>Hexapoda</taxon>
        <taxon>Insecta</taxon>
        <taxon>Pterygota</taxon>
        <taxon>Neoptera</taxon>
        <taxon>Paraneoptera</taxon>
        <taxon>Hemiptera</taxon>
        <taxon>Sternorrhyncha</taxon>
        <taxon>Aphidomorpha</taxon>
        <taxon>Aphidoidea</taxon>
        <taxon>Aphididae</taxon>
        <taxon>Macrosiphini</taxon>
        <taxon>Macrosiphum</taxon>
    </lineage>
</organism>
<dbReference type="AlphaFoldDB" id="A0AAV0X590"/>
<reference evidence="2 3" key="1">
    <citation type="submission" date="2023-01" db="EMBL/GenBank/DDBJ databases">
        <authorList>
            <person name="Whitehead M."/>
        </authorList>
    </citation>
    <scope>NUCLEOTIDE SEQUENCE [LARGE SCALE GENOMIC DNA]</scope>
</reference>
<name>A0AAV0X590_9HEMI</name>
<feature type="domain" description="Pre-C2HC" evidence="1">
    <location>
        <begin position="39"/>
        <end position="104"/>
    </location>
</feature>
<accession>A0AAV0X590</accession>
<keyword evidence="3" id="KW-1185">Reference proteome</keyword>
<dbReference type="EMBL" id="CARXXK010000003">
    <property type="protein sequence ID" value="CAI6363292.1"/>
    <property type="molecule type" value="Genomic_DNA"/>
</dbReference>
<dbReference type="Pfam" id="PF07530">
    <property type="entry name" value="PRE_C2HC"/>
    <property type="match status" value="1"/>
</dbReference>
<comment type="caution">
    <text evidence="2">The sequence shown here is derived from an EMBL/GenBank/DDBJ whole genome shotgun (WGS) entry which is preliminary data.</text>
</comment>
<protein>
    <recommendedName>
        <fullName evidence="1">Pre-C2HC domain-containing protein</fullName>
    </recommendedName>
</protein>
<dbReference type="InterPro" id="IPR006579">
    <property type="entry name" value="Pre_C2HC_dom"/>
</dbReference>
<evidence type="ECO:0000313" key="2">
    <source>
        <dbReference type="EMBL" id="CAI6363292.1"/>
    </source>
</evidence>
<gene>
    <name evidence="2" type="ORF">MEUPH1_LOCUS18260</name>
</gene>
<dbReference type="PANTHER" id="PTHR33273">
    <property type="entry name" value="DOMAIN-CONTAINING PROTEIN, PUTATIVE-RELATED"/>
    <property type="match status" value="1"/>
</dbReference>
<proteinExistence type="predicted"/>
<dbReference type="PANTHER" id="PTHR33273:SF2">
    <property type="entry name" value="ENDONUCLEASE_EXONUCLEASE_PHOSPHATASE DOMAIN-CONTAINING PROTEIN"/>
    <property type="match status" value="1"/>
</dbReference>
<sequence length="184" mass="20890">MNYLLANDEITFHACQAKSSKAYSVYNIRHLQPSTSINDIQTSLMNGGHDVIRVTNIINRFTEVNLSLFRADITMADNNSDVLKLNSILHTKVKVKLLRKKSTPSQCTNCQAYFHTTNYCRYHPRCVKFGENHVSSDCTKSPSVPAKCPLCDGPHTSSYKGCPHYKKIISKRRKPTSRNRQIVL</sequence>
<dbReference type="Proteomes" id="UP001160148">
    <property type="component" value="Unassembled WGS sequence"/>
</dbReference>
<evidence type="ECO:0000313" key="3">
    <source>
        <dbReference type="Proteomes" id="UP001160148"/>
    </source>
</evidence>